<dbReference type="Pfam" id="PF01053">
    <property type="entry name" value="Cys_Met_Meta_PP"/>
    <property type="match status" value="1"/>
</dbReference>
<keyword evidence="4" id="KW-0032">Aminotransferase</keyword>
<comment type="similarity">
    <text evidence="3">Belongs to the trans-sulfuration enzymes family.</text>
</comment>
<dbReference type="InterPro" id="IPR015421">
    <property type="entry name" value="PyrdxlP-dep_Trfase_major"/>
</dbReference>
<dbReference type="SUPFAM" id="SSF53383">
    <property type="entry name" value="PLP-dependent transferases"/>
    <property type="match status" value="1"/>
</dbReference>
<dbReference type="EMBL" id="JAEVLS010000006">
    <property type="protein sequence ID" value="MBM0107875.1"/>
    <property type="molecule type" value="Genomic_DNA"/>
</dbReference>
<gene>
    <name evidence="4" type="ORF">JM946_24335</name>
</gene>
<dbReference type="CDD" id="cd00614">
    <property type="entry name" value="CGS_like"/>
    <property type="match status" value="1"/>
</dbReference>
<evidence type="ECO:0000256" key="1">
    <source>
        <dbReference type="ARBA" id="ARBA00001933"/>
    </source>
</evidence>
<name>A0ABS1X3T8_9GAMM</name>
<dbReference type="InterPro" id="IPR000277">
    <property type="entry name" value="Cys/Met-Metab_PyrdxlP-dep_enz"/>
</dbReference>
<evidence type="ECO:0000313" key="5">
    <source>
        <dbReference type="Proteomes" id="UP000661077"/>
    </source>
</evidence>
<dbReference type="RefSeq" id="WP_203169988.1">
    <property type="nucleotide sequence ID" value="NZ_JAEVLS010000006.1"/>
</dbReference>
<dbReference type="PIRSF" id="PIRSF001434">
    <property type="entry name" value="CGS"/>
    <property type="match status" value="1"/>
</dbReference>
<dbReference type="PANTHER" id="PTHR11808">
    <property type="entry name" value="TRANS-SULFURATION ENZYME FAMILY MEMBER"/>
    <property type="match status" value="1"/>
</dbReference>
<comment type="caution">
    <text evidence="4">The sequence shown here is derived from an EMBL/GenBank/DDBJ whole genome shotgun (WGS) entry which is preliminary data.</text>
</comment>
<organism evidence="4 5">
    <name type="scientific">Steroidobacter gossypii</name>
    <dbReference type="NCBI Taxonomy" id="2805490"/>
    <lineage>
        <taxon>Bacteria</taxon>
        <taxon>Pseudomonadati</taxon>
        <taxon>Pseudomonadota</taxon>
        <taxon>Gammaproteobacteria</taxon>
        <taxon>Steroidobacterales</taxon>
        <taxon>Steroidobacteraceae</taxon>
        <taxon>Steroidobacter</taxon>
    </lineage>
</organism>
<evidence type="ECO:0000256" key="3">
    <source>
        <dbReference type="RuleBase" id="RU362118"/>
    </source>
</evidence>
<dbReference type="Proteomes" id="UP000661077">
    <property type="component" value="Unassembled WGS sequence"/>
</dbReference>
<keyword evidence="2 3" id="KW-0663">Pyridoxal phosphate</keyword>
<protein>
    <submittedName>
        <fullName evidence="4">Aminotransferase class I/II-fold pyridoxal phosphate-dependent enzyme</fullName>
    </submittedName>
</protein>
<accession>A0ABS1X3T8</accession>
<evidence type="ECO:0000313" key="4">
    <source>
        <dbReference type="EMBL" id="MBM0107875.1"/>
    </source>
</evidence>
<reference evidence="4 5" key="1">
    <citation type="journal article" date="2021" name="Int. J. Syst. Evol. Microbiol.">
        <title>Steroidobacter gossypii sp. nov., isolated from soil of cotton cropping field.</title>
        <authorList>
            <person name="Huang R."/>
            <person name="Yang S."/>
            <person name="Zhen C."/>
            <person name="Liu W."/>
        </authorList>
    </citation>
    <scope>NUCLEOTIDE SEQUENCE [LARGE SCALE GENOMIC DNA]</scope>
    <source>
        <strain evidence="4 5">S1-65</strain>
    </source>
</reference>
<dbReference type="Gene3D" id="3.40.640.10">
    <property type="entry name" value="Type I PLP-dependent aspartate aminotransferase-like (Major domain)"/>
    <property type="match status" value="1"/>
</dbReference>
<evidence type="ECO:0000256" key="2">
    <source>
        <dbReference type="ARBA" id="ARBA00022898"/>
    </source>
</evidence>
<sequence length="388" mass="42564">MKISTRVNHPPAVAVPADNRPLVAPIYQSVKFTFDDVAETERQSRGQRDGFQYSRVSNPTLQQLSLTLAQLQGRDDCLLTASGVAAVNLALLALCKQGDHVMLFAEMYQPTRYMIRRLLGRYGVTHTMLSIEDTVGIEQALAAKPTRLVMFESPSNPVLKIADIEAITAAARRHGALTVLDNTFAGFHNHGQFEIDVFVHSLTKYASGHGDVMGGAVIARRELIDRMRQDFIVLGATLDPHTAFLIQRGLKTYALRYERQCANAMHVARFLEGHPQVARVSYPGLTSHPQYQLAQRQMLDAGTIVSVELKEQGGSPAAFANALKLFAISASVGSTESLVQPGQLMKPRDLNESEQQWAAVSDRTMRLSVGIEDAEDLVADLQQALSAV</sequence>
<keyword evidence="5" id="KW-1185">Reference proteome</keyword>
<proteinExistence type="inferred from homology"/>
<dbReference type="GO" id="GO:0008483">
    <property type="term" value="F:transaminase activity"/>
    <property type="evidence" value="ECO:0007669"/>
    <property type="project" value="UniProtKB-KW"/>
</dbReference>
<dbReference type="InterPro" id="IPR015424">
    <property type="entry name" value="PyrdxlP-dep_Trfase"/>
</dbReference>
<keyword evidence="4" id="KW-0808">Transferase</keyword>
<comment type="cofactor">
    <cofactor evidence="1 3">
        <name>pyridoxal 5'-phosphate</name>
        <dbReference type="ChEBI" id="CHEBI:597326"/>
    </cofactor>
</comment>
<dbReference type="InterPro" id="IPR015422">
    <property type="entry name" value="PyrdxlP-dep_Trfase_small"/>
</dbReference>
<dbReference type="Gene3D" id="3.90.1150.10">
    <property type="entry name" value="Aspartate Aminotransferase, domain 1"/>
    <property type="match status" value="1"/>
</dbReference>